<keyword evidence="14" id="KW-1185">Reference proteome</keyword>
<protein>
    <recommendedName>
        <fullName evidence="15">Proton channel OtopLc-like</fullName>
    </recommendedName>
</protein>
<dbReference type="InterPro" id="IPR004878">
    <property type="entry name" value="Otopetrin"/>
</dbReference>
<reference evidence="13 14" key="1">
    <citation type="submission" date="2023-11" db="EMBL/GenBank/DDBJ databases">
        <authorList>
            <person name="Hedman E."/>
            <person name="Englund M."/>
            <person name="Stromberg M."/>
            <person name="Nyberg Akerstrom W."/>
            <person name="Nylinder S."/>
            <person name="Jareborg N."/>
            <person name="Kallberg Y."/>
            <person name="Kronander E."/>
        </authorList>
    </citation>
    <scope>NUCLEOTIDE SEQUENCE [LARGE SCALE GENOMIC DNA]</scope>
</reference>
<evidence type="ECO:0008006" key="15">
    <source>
        <dbReference type="Google" id="ProtNLM"/>
    </source>
</evidence>
<feature type="transmembrane region" description="Helical" evidence="12">
    <location>
        <begin position="501"/>
        <end position="518"/>
    </location>
</feature>
<feature type="transmembrane region" description="Helical" evidence="12">
    <location>
        <begin position="234"/>
        <end position="258"/>
    </location>
</feature>
<evidence type="ECO:0000256" key="7">
    <source>
        <dbReference type="ARBA" id="ARBA00022989"/>
    </source>
</evidence>
<dbReference type="GO" id="GO:0005886">
    <property type="term" value="C:plasma membrane"/>
    <property type="evidence" value="ECO:0007669"/>
    <property type="project" value="UniProtKB-SubCell"/>
</dbReference>
<evidence type="ECO:0000256" key="1">
    <source>
        <dbReference type="ARBA" id="ARBA00004651"/>
    </source>
</evidence>
<sequence length="675" mass="77276">MDPMRQMDQSLFMTLESANQTILREIKLFTNKSDTFYQYFFMRSIENYYNAGDNTRMYTSMNNVRGGANRKRHGSTSTLNTLDTHAPPPTNPKDKKRLTLKYMTLVFSGMYAILLVTLGLIFILSGSFFASSLYSIYSVILTLIGFGYVLFLLFDINRYKTAALKNQEIEKLHAANISEYHNSQEEEIRNSESVIRRTESDNILGVPSKSLIILNHDYCFSEGRHSGSFYLKMGAAGFAVGHLVHSILLITLQINYYLDENIDNQDCVEIFQLIFDIINPLYSFVQLYFIFQYSNVIILRAQGLAQFGFMHLIGSSLCFWTSTITRETKLALTLYANSKYKNSTHGDESVHNFGSEYKSEDQLKDISDFYNKRCEGSSAIFSVFQNLSPYLYPFSVEFNILIVAVLYIIWSNIGNCSKVSDNRETNYALEEKHSVCKIRSPNEDTSSMVIHVDCQGSNRGLFMGLILIVIVIGMLVIGFVFSSVGEKFAKVAYHLNDLTKLFMHVMMLVAAVIAYKQSLKLDINEHPVSLLDDVLLFICLPAFFMDTVFSMAATISLLNIVKTIDFAVMIIQVIIQTPLLVDGLRRCSNSRKLRRTKPGRDLFMFLIIANVGMWLLYTFSYKSPDSQDERYEYYGKVLWTKLGHVSLPFVMFYRFHSSVCFADIWYSAYKPSSEH</sequence>
<feature type="region of interest" description="Disordered" evidence="11">
    <location>
        <begin position="67"/>
        <end position="93"/>
    </location>
</feature>
<evidence type="ECO:0000256" key="9">
    <source>
        <dbReference type="ARBA" id="ARBA00023136"/>
    </source>
</evidence>
<evidence type="ECO:0000256" key="5">
    <source>
        <dbReference type="ARBA" id="ARBA00022692"/>
    </source>
</evidence>
<feature type="transmembrane region" description="Helical" evidence="12">
    <location>
        <begin position="270"/>
        <end position="291"/>
    </location>
</feature>
<keyword evidence="10" id="KW-0407">Ion channel</keyword>
<feature type="transmembrane region" description="Helical" evidence="12">
    <location>
        <begin position="461"/>
        <end position="481"/>
    </location>
</feature>
<evidence type="ECO:0000313" key="13">
    <source>
        <dbReference type="EMBL" id="CAK1578286.1"/>
    </source>
</evidence>
<evidence type="ECO:0000256" key="11">
    <source>
        <dbReference type="SAM" id="MobiDB-lite"/>
    </source>
</evidence>
<keyword evidence="6" id="KW-0375">Hydrogen ion transport</keyword>
<comment type="similarity">
    <text evidence="2">Belongs to the otopetrin family.</text>
</comment>
<feature type="transmembrane region" description="Helical" evidence="12">
    <location>
        <begin position="102"/>
        <end position="128"/>
    </location>
</feature>
<evidence type="ECO:0000313" key="14">
    <source>
        <dbReference type="Proteomes" id="UP001314205"/>
    </source>
</evidence>
<dbReference type="Pfam" id="PF03189">
    <property type="entry name" value="Otopetrin"/>
    <property type="match status" value="1"/>
</dbReference>
<dbReference type="GO" id="GO:0015252">
    <property type="term" value="F:proton channel activity"/>
    <property type="evidence" value="ECO:0007669"/>
    <property type="project" value="InterPro"/>
</dbReference>
<evidence type="ECO:0000256" key="10">
    <source>
        <dbReference type="ARBA" id="ARBA00023303"/>
    </source>
</evidence>
<feature type="transmembrane region" description="Helical" evidence="12">
    <location>
        <begin position="303"/>
        <end position="322"/>
    </location>
</feature>
<evidence type="ECO:0000256" key="6">
    <source>
        <dbReference type="ARBA" id="ARBA00022781"/>
    </source>
</evidence>
<dbReference type="Proteomes" id="UP001314205">
    <property type="component" value="Unassembled WGS sequence"/>
</dbReference>
<evidence type="ECO:0000256" key="2">
    <source>
        <dbReference type="ARBA" id="ARBA00006513"/>
    </source>
</evidence>
<dbReference type="AlphaFoldDB" id="A0AAV1K571"/>
<feature type="transmembrane region" description="Helical" evidence="12">
    <location>
        <begin position="602"/>
        <end position="621"/>
    </location>
</feature>
<proteinExistence type="inferred from homology"/>
<evidence type="ECO:0000256" key="3">
    <source>
        <dbReference type="ARBA" id="ARBA00022448"/>
    </source>
</evidence>
<organism evidence="13 14">
    <name type="scientific">Parnassius mnemosyne</name>
    <name type="common">clouded apollo</name>
    <dbReference type="NCBI Taxonomy" id="213953"/>
    <lineage>
        <taxon>Eukaryota</taxon>
        <taxon>Metazoa</taxon>
        <taxon>Ecdysozoa</taxon>
        <taxon>Arthropoda</taxon>
        <taxon>Hexapoda</taxon>
        <taxon>Insecta</taxon>
        <taxon>Pterygota</taxon>
        <taxon>Neoptera</taxon>
        <taxon>Endopterygota</taxon>
        <taxon>Lepidoptera</taxon>
        <taxon>Glossata</taxon>
        <taxon>Ditrysia</taxon>
        <taxon>Papilionoidea</taxon>
        <taxon>Papilionidae</taxon>
        <taxon>Parnassiinae</taxon>
        <taxon>Parnassini</taxon>
        <taxon>Parnassius</taxon>
        <taxon>Driopa</taxon>
    </lineage>
</organism>
<keyword evidence="5 12" id="KW-0812">Transmembrane</keyword>
<evidence type="ECO:0000256" key="8">
    <source>
        <dbReference type="ARBA" id="ARBA00023065"/>
    </source>
</evidence>
<comment type="caution">
    <text evidence="13">The sequence shown here is derived from an EMBL/GenBank/DDBJ whole genome shotgun (WGS) entry which is preliminary data.</text>
</comment>
<dbReference type="PANTHER" id="PTHR21522">
    <property type="entry name" value="PROTON CHANNEL OTOP"/>
    <property type="match status" value="1"/>
</dbReference>
<feature type="transmembrane region" description="Helical" evidence="12">
    <location>
        <begin position="134"/>
        <end position="154"/>
    </location>
</feature>
<feature type="transmembrane region" description="Helical" evidence="12">
    <location>
        <begin position="390"/>
        <end position="410"/>
    </location>
</feature>
<keyword evidence="9 12" id="KW-0472">Membrane</keyword>
<accession>A0AAV1K571</accession>
<keyword evidence="7 12" id="KW-1133">Transmembrane helix</keyword>
<name>A0AAV1K571_9NEOP</name>
<dbReference type="PANTHER" id="PTHR21522:SF58">
    <property type="entry name" value="AGAP000074-PA"/>
    <property type="match status" value="1"/>
</dbReference>
<feature type="transmembrane region" description="Helical" evidence="12">
    <location>
        <begin position="530"/>
        <end position="558"/>
    </location>
</feature>
<keyword evidence="4" id="KW-1003">Cell membrane</keyword>
<gene>
    <name evidence="13" type="ORF">PARMNEM_LOCUS384</name>
</gene>
<keyword evidence="8" id="KW-0406">Ion transport</keyword>
<keyword evidence="3" id="KW-0813">Transport</keyword>
<evidence type="ECO:0000256" key="12">
    <source>
        <dbReference type="SAM" id="Phobius"/>
    </source>
</evidence>
<feature type="transmembrane region" description="Helical" evidence="12">
    <location>
        <begin position="564"/>
        <end position="581"/>
    </location>
</feature>
<comment type="subcellular location">
    <subcellularLocation>
        <location evidence="1">Cell membrane</location>
        <topology evidence="1">Multi-pass membrane protein</topology>
    </subcellularLocation>
</comment>
<dbReference type="EMBL" id="CAVLGL010000001">
    <property type="protein sequence ID" value="CAK1578286.1"/>
    <property type="molecule type" value="Genomic_DNA"/>
</dbReference>
<evidence type="ECO:0000256" key="4">
    <source>
        <dbReference type="ARBA" id="ARBA00022475"/>
    </source>
</evidence>